<dbReference type="EMBL" id="MCFJ01000027">
    <property type="protein sequence ID" value="ORY55443.1"/>
    <property type="molecule type" value="Genomic_DNA"/>
</dbReference>
<dbReference type="Gene3D" id="1.10.132.20">
    <property type="entry name" value="Ribosome-recycling factor"/>
    <property type="match status" value="1"/>
</dbReference>
<evidence type="ECO:0000313" key="5">
    <source>
        <dbReference type="EMBL" id="ORY55443.1"/>
    </source>
</evidence>
<keyword evidence="2" id="KW-0648">Protein biosynthesis</keyword>
<dbReference type="AlphaFoldDB" id="A0A1Y2D854"/>
<dbReference type="GO" id="GO:0005739">
    <property type="term" value="C:mitochondrion"/>
    <property type="evidence" value="ECO:0007669"/>
    <property type="project" value="TreeGrafter"/>
</dbReference>
<gene>
    <name evidence="5" type="ORF">BCR38DRAFT_356954</name>
</gene>
<evidence type="ECO:0000313" key="6">
    <source>
        <dbReference type="Proteomes" id="UP000193689"/>
    </source>
</evidence>
<evidence type="ECO:0000256" key="1">
    <source>
        <dbReference type="ARBA" id="ARBA00005912"/>
    </source>
</evidence>
<sequence>DSSDSKHPTPSPEDPLDFADVRSRLTKHDEQAQDLLKKLKSGGRFNPDMIGALKVQPDRKEPVAYPLRELAQIVPRGGRTISLLVHEEASIKPIMSAIQGSADFNQQPQRSPDNELELILKMEMEKREDIVKRAKGICHEWRERVRQVRQKRDKLHATWKKDGSILPDLKKRADTELEKIIKAKMAAIDAAEKEAIKAAEK</sequence>
<dbReference type="InterPro" id="IPR036191">
    <property type="entry name" value="RRF_sf"/>
</dbReference>
<evidence type="ECO:0000259" key="4">
    <source>
        <dbReference type="Pfam" id="PF01765"/>
    </source>
</evidence>
<reference evidence="5 6" key="1">
    <citation type="submission" date="2016-07" db="EMBL/GenBank/DDBJ databases">
        <title>Pervasive Adenine N6-methylation of Active Genes in Fungi.</title>
        <authorList>
            <consortium name="DOE Joint Genome Institute"/>
            <person name="Mondo S.J."/>
            <person name="Dannebaum R.O."/>
            <person name="Kuo R.C."/>
            <person name="Labutti K."/>
            <person name="Haridas S."/>
            <person name="Kuo A."/>
            <person name="Salamov A."/>
            <person name="Ahrendt S.R."/>
            <person name="Lipzen A."/>
            <person name="Sullivan W."/>
            <person name="Andreopoulos W.B."/>
            <person name="Clum A."/>
            <person name="Lindquist E."/>
            <person name="Daum C."/>
            <person name="Ramamoorthy G.K."/>
            <person name="Gryganskyi A."/>
            <person name="Culley D."/>
            <person name="Magnuson J.K."/>
            <person name="James T.Y."/>
            <person name="O'Malley M.A."/>
            <person name="Stajich J.E."/>
            <person name="Spatafora J.W."/>
            <person name="Visel A."/>
            <person name="Grigoriev I.V."/>
        </authorList>
    </citation>
    <scope>NUCLEOTIDE SEQUENCE [LARGE SCALE GENOMIC DNA]</scope>
    <source>
        <strain evidence="5 6">CBS 129021</strain>
    </source>
</reference>
<feature type="non-terminal residue" evidence="5">
    <location>
        <position position="1"/>
    </location>
</feature>
<dbReference type="Gene3D" id="3.30.1360.40">
    <property type="match status" value="1"/>
</dbReference>
<dbReference type="Pfam" id="PF01765">
    <property type="entry name" value="RRF"/>
    <property type="match status" value="1"/>
</dbReference>
<comment type="similarity">
    <text evidence="1">Belongs to the RRF family.</text>
</comment>
<dbReference type="PANTHER" id="PTHR20982:SF3">
    <property type="entry name" value="MITOCHONDRIAL RIBOSOME RECYCLING FACTOR PSEUDO 1"/>
    <property type="match status" value="1"/>
</dbReference>
<dbReference type="SUPFAM" id="SSF55194">
    <property type="entry name" value="Ribosome recycling factor, RRF"/>
    <property type="match status" value="1"/>
</dbReference>
<proteinExistence type="inferred from homology"/>
<dbReference type="GO" id="GO:0043023">
    <property type="term" value="F:ribosomal large subunit binding"/>
    <property type="evidence" value="ECO:0007669"/>
    <property type="project" value="TreeGrafter"/>
</dbReference>
<dbReference type="PANTHER" id="PTHR20982">
    <property type="entry name" value="RIBOSOME RECYCLING FACTOR"/>
    <property type="match status" value="1"/>
</dbReference>
<dbReference type="InterPro" id="IPR002661">
    <property type="entry name" value="Ribosome_recyc_fac"/>
</dbReference>
<dbReference type="Proteomes" id="UP000193689">
    <property type="component" value="Unassembled WGS sequence"/>
</dbReference>
<name>A0A1Y2D854_9PEZI</name>
<dbReference type="GeneID" id="63773277"/>
<comment type="caution">
    <text evidence="5">The sequence shown here is derived from an EMBL/GenBank/DDBJ whole genome shotgun (WGS) entry which is preliminary data.</text>
</comment>
<dbReference type="RefSeq" id="XP_040709590.1">
    <property type="nucleotide sequence ID" value="XM_040857065.1"/>
</dbReference>
<dbReference type="STRING" id="1141098.A0A1Y2D854"/>
<organism evidence="5 6">
    <name type="scientific">Pseudomassariella vexata</name>
    <dbReference type="NCBI Taxonomy" id="1141098"/>
    <lineage>
        <taxon>Eukaryota</taxon>
        <taxon>Fungi</taxon>
        <taxon>Dikarya</taxon>
        <taxon>Ascomycota</taxon>
        <taxon>Pezizomycotina</taxon>
        <taxon>Sordariomycetes</taxon>
        <taxon>Xylariomycetidae</taxon>
        <taxon>Amphisphaeriales</taxon>
        <taxon>Pseudomassariaceae</taxon>
        <taxon>Pseudomassariella</taxon>
    </lineage>
</organism>
<dbReference type="InParanoid" id="A0A1Y2D854"/>
<comment type="function">
    <text evidence="3">Necessary for protein synthesis in mitochondria. Functions as a ribosome recycling factor in mitochondria.</text>
</comment>
<accession>A0A1Y2D854</accession>
<evidence type="ECO:0000256" key="2">
    <source>
        <dbReference type="ARBA" id="ARBA00022917"/>
    </source>
</evidence>
<keyword evidence="6" id="KW-1185">Reference proteome</keyword>
<dbReference type="FunCoup" id="A0A1Y2D854">
    <property type="interactions" value="76"/>
</dbReference>
<dbReference type="OrthoDB" id="407355at2759"/>
<protein>
    <submittedName>
        <fullName evidence="5">Ribosome recycling factor domain-containing protein</fullName>
    </submittedName>
</protein>
<dbReference type="GO" id="GO:0006412">
    <property type="term" value="P:translation"/>
    <property type="evidence" value="ECO:0007669"/>
    <property type="project" value="UniProtKB-KW"/>
</dbReference>
<dbReference type="InterPro" id="IPR023584">
    <property type="entry name" value="Ribosome_recyc_fac_dom"/>
</dbReference>
<evidence type="ECO:0000256" key="3">
    <source>
        <dbReference type="ARBA" id="ARBA00024909"/>
    </source>
</evidence>
<feature type="domain" description="Ribosome recycling factor" evidence="4">
    <location>
        <begin position="35"/>
        <end position="197"/>
    </location>
</feature>